<dbReference type="GO" id="GO:0005524">
    <property type="term" value="F:ATP binding"/>
    <property type="evidence" value="ECO:0007669"/>
    <property type="project" value="InterPro"/>
</dbReference>
<proteinExistence type="predicted"/>
<dbReference type="SUPFAM" id="SSF56112">
    <property type="entry name" value="Protein kinase-like (PK-like)"/>
    <property type="match status" value="1"/>
</dbReference>
<dbReference type="PANTHER" id="PTHR24198:SF193">
    <property type="match status" value="1"/>
</dbReference>
<dbReference type="PROSITE" id="PS00108">
    <property type="entry name" value="PROTEIN_KINASE_ST"/>
    <property type="match status" value="1"/>
</dbReference>
<accession>A0AAN6YUE8</accession>
<dbReference type="PANTHER" id="PTHR24198">
    <property type="entry name" value="ANKYRIN REPEAT AND PROTEIN KINASE DOMAIN-CONTAINING PROTEIN"/>
    <property type="match status" value="1"/>
</dbReference>
<dbReference type="Pfam" id="PF13606">
    <property type="entry name" value="Ank_3"/>
    <property type="match status" value="1"/>
</dbReference>
<evidence type="ECO:0000256" key="2">
    <source>
        <dbReference type="ARBA" id="ARBA00023043"/>
    </source>
</evidence>
<name>A0AAN6YUE8_9PEZI</name>
<dbReference type="InterPro" id="IPR000719">
    <property type="entry name" value="Prot_kinase_dom"/>
</dbReference>
<keyword evidence="5" id="KW-1185">Reference proteome</keyword>
<dbReference type="InterPro" id="IPR036770">
    <property type="entry name" value="Ankyrin_rpt-contain_sf"/>
</dbReference>
<dbReference type="SMART" id="SM00220">
    <property type="entry name" value="S_TKc"/>
    <property type="match status" value="1"/>
</dbReference>
<evidence type="ECO:0000313" key="4">
    <source>
        <dbReference type="EMBL" id="KAK4114410.1"/>
    </source>
</evidence>
<dbReference type="RefSeq" id="XP_064671980.1">
    <property type="nucleotide sequence ID" value="XM_064811342.1"/>
</dbReference>
<dbReference type="Pfam" id="PF00069">
    <property type="entry name" value="Pkinase"/>
    <property type="match status" value="1"/>
</dbReference>
<evidence type="ECO:0000259" key="3">
    <source>
        <dbReference type="PROSITE" id="PS50011"/>
    </source>
</evidence>
<dbReference type="Gene3D" id="1.10.510.10">
    <property type="entry name" value="Transferase(Phosphotransferase) domain 1"/>
    <property type="match status" value="1"/>
</dbReference>
<organism evidence="4 5">
    <name type="scientific">Canariomyces notabilis</name>
    <dbReference type="NCBI Taxonomy" id="2074819"/>
    <lineage>
        <taxon>Eukaryota</taxon>
        <taxon>Fungi</taxon>
        <taxon>Dikarya</taxon>
        <taxon>Ascomycota</taxon>
        <taxon>Pezizomycotina</taxon>
        <taxon>Sordariomycetes</taxon>
        <taxon>Sordariomycetidae</taxon>
        <taxon>Sordariales</taxon>
        <taxon>Chaetomiaceae</taxon>
        <taxon>Canariomyces</taxon>
    </lineage>
</organism>
<dbReference type="GeneID" id="89935467"/>
<dbReference type="EMBL" id="MU853337">
    <property type="protein sequence ID" value="KAK4114410.1"/>
    <property type="molecule type" value="Genomic_DNA"/>
</dbReference>
<dbReference type="GO" id="GO:0004672">
    <property type="term" value="F:protein kinase activity"/>
    <property type="evidence" value="ECO:0007669"/>
    <property type="project" value="InterPro"/>
</dbReference>
<dbReference type="SUPFAM" id="SSF48403">
    <property type="entry name" value="Ankyrin repeat"/>
    <property type="match status" value="1"/>
</dbReference>
<evidence type="ECO:0000256" key="1">
    <source>
        <dbReference type="ARBA" id="ARBA00022737"/>
    </source>
</evidence>
<dbReference type="InterPro" id="IPR008271">
    <property type="entry name" value="Ser/Thr_kinase_AS"/>
</dbReference>
<protein>
    <recommendedName>
        <fullName evidence="3">Protein kinase domain-containing protein</fullName>
    </recommendedName>
</protein>
<dbReference type="InterPro" id="IPR002110">
    <property type="entry name" value="Ankyrin_rpt"/>
</dbReference>
<gene>
    <name evidence="4" type="ORF">N656DRAFT_706270</name>
</gene>
<feature type="non-terminal residue" evidence="4">
    <location>
        <position position="1042"/>
    </location>
</feature>
<sequence>MTSYVYPSAFSDNLASLETPPTSRGVAGTTSASTSSNALVIATPASTTLDDAGATSQGLGSFICHVAYLENKIQRGGDSTFFSSSRCRVLTRERVANGASFIVERAELEGGKPEARATVAIKTVREDRFRQNQWREILLEIRALLHEPLRYHPNIVRLLDIRWDARIDSRSPFPAIIQEYAAFGTLDKLQQRSKPLPFSIKQKLCYEVGRALSIIHACGMVHGDLKHENILIFPNPYPEPSNQPYTAKLADFGGTVMDFGSDSARRIPMHTFPYEAPEISDNKLTEEGAKKTDAYSYGMLIWRCMIDAQDILSAIGLSRNGQGSVADAKLQNDVKLLKLSDGLLESAIHSVTHYFFTHGLPKASLGVVSSALMFTLRGDPNQRALDRAQVRLRGMDSVAAHFYVGVKDEANRKTIERSKYKTPGRHGMDLDSVGFALGRLGNDYDAQNNLPGFRPDLPRPEAGSFLFEPLTLRNLLDRSQQEAMIRDFELYANSPVTTGAGADEELRIEPWSAAFYLFQSYLCGFGVPCDPEKACSWLRRAAEPSKETGTTDYLAMAWMNRVHAALGVSNHYNVDKQLDNLFWSVVRGHRHCAEDAETIIRALGNLAQMQAWRRRMAEAEEVHRCLTGSTGMPFFAPRKLSRAWDLNDLNKLDMQLKDELGAEYASCLRPPPGSEDEPSPPQDGGYRFDRIFVNHVGHGLLHMAAVMGKLRALRHLYGKYLCDLNLKNQSHSDTPLICACRTGRLDVALWCLKNGADPNGGEFCEESPLHCISAFDEFDMEIVVAKLMAAGADIEKPSEASRKDVRGILADWEDNFSITFTPLGRAVLKQSLPAVKVLLKHGASPTGKRVYRNRANISPVELAAVLTLPDILEELLRHVDDAVPVWDECEMLDAAHSGQITPYDSLSVQSRLHLCNEILLGNTDIVSALLALGHSGSPEFRPLCTAAKANHTAIFQLLASHDPPDASDLAPLLSATAERFPHAPCDLTIARYLLSRGCPPDTSTPTQPSPLVIGIENGYFDLADLLIVHGAGSSLNDLLEGD</sequence>
<dbReference type="SMART" id="SM00248">
    <property type="entry name" value="ANK"/>
    <property type="match status" value="6"/>
</dbReference>
<keyword evidence="2" id="KW-0040">ANK repeat</keyword>
<reference evidence="4" key="2">
    <citation type="submission" date="2023-05" db="EMBL/GenBank/DDBJ databases">
        <authorList>
            <consortium name="Lawrence Berkeley National Laboratory"/>
            <person name="Steindorff A."/>
            <person name="Hensen N."/>
            <person name="Bonometti L."/>
            <person name="Westerberg I."/>
            <person name="Brannstrom I.O."/>
            <person name="Guillou S."/>
            <person name="Cros-Aarteil S."/>
            <person name="Calhoun S."/>
            <person name="Haridas S."/>
            <person name="Kuo A."/>
            <person name="Mondo S."/>
            <person name="Pangilinan J."/>
            <person name="Riley R."/>
            <person name="Labutti K."/>
            <person name="Andreopoulos B."/>
            <person name="Lipzen A."/>
            <person name="Chen C."/>
            <person name="Yanf M."/>
            <person name="Daum C."/>
            <person name="Ng V."/>
            <person name="Clum A."/>
            <person name="Ohm R."/>
            <person name="Martin F."/>
            <person name="Silar P."/>
            <person name="Natvig D."/>
            <person name="Lalanne C."/>
            <person name="Gautier V."/>
            <person name="Ament-Velasquez S.L."/>
            <person name="Kruys A."/>
            <person name="Hutchinson M.I."/>
            <person name="Powell A.J."/>
            <person name="Barry K."/>
            <person name="Miller A.N."/>
            <person name="Grigoriev I.V."/>
            <person name="Debuchy R."/>
            <person name="Gladieux P."/>
            <person name="Thoren M.H."/>
            <person name="Johannesson H."/>
        </authorList>
    </citation>
    <scope>NUCLEOTIDE SEQUENCE</scope>
    <source>
        <strain evidence="4">CBS 508.74</strain>
    </source>
</reference>
<reference evidence="4" key="1">
    <citation type="journal article" date="2023" name="Mol. Phylogenet. Evol.">
        <title>Genome-scale phylogeny and comparative genomics of the fungal order Sordariales.</title>
        <authorList>
            <person name="Hensen N."/>
            <person name="Bonometti L."/>
            <person name="Westerberg I."/>
            <person name="Brannstrom I.O."/>
            <person name="Guillou S."/>
            <person name="Cros-Aarteil S."/>
            <person name="Calhoun S."/>
            <person name="Haridas S."/>
            <person name="Kuo A."/>
            <person name="Mondo S."/>
            <person name="Pangilinan J."/>
            <person name="Riley R."/>
            <person name="LaButti K."/>
            <person name="Andreopoulos B."/>
            <person name="Lipzen A."/>
            <person name="Chen C."/>
            <person name="Yan M."/>
            <person name="Daum C."/>
            <person name="Ng V."/>
            <person name="Clum A."/>
            <person name="Steindorff A."/>
            <person name="Ohm R.A."/>
            <person name="Martin F."/>
            <person name="Silar P."/>
            <person name="Natvig D.O."/>
            <person name="Lalanne C."/>
            <person name="Gautier V."/>
            <person name="Ament-Velasquez S.L."/>
            <person name="Kruys A."/>
            <person name="Hutchinson M.I."/>
            <person name="Powell A.J."/>
            <person name="Barry K."/>
            <person name="Miller A.N."/>
            <person name="Grigoriev I.V."/>
            <person name="Debuchy R."/>
            <person name="Gladieux P."/>
            <person name="Hiltunen Thoren M."/>
            <person name="Johannesson H."/>
        </authorList>
    </citation>
    <scope>NUCLEOTIDE SEQUENCE</scope>
    <source>
        <strain evidence="4">CBS 508.74</strain>
    </source>
</reference>
<feature type="domain" description="Protein kinase" evidence="3">
    <location>
        <begin position="89"/>
        <end position="404"/>
    </location>
</feature>
<dbReference type="CDD" id="cd00180">
    <property type="entry name" value="PKc"/>
    <property type="match status" value="1"/>
</dbReference>
<evidence type="ECO:0000313" key="5">
    <source>
        <dbReference type="Proteomes" id="UP001302812"/>
    </source>
</evidence>
<dbReference type="Proteomes" id="UP001302812">
    <property type="component" value="Unassembled WGS sequence"/>
</dbReference>
<dbReference type="Gene3D" id="1.25.40.20">
    <property type="entry name" value="Ankyrin repeat-containing domain"/>
    <property type="match status" value="1"/>
</dbReference>
<keyword evidence="1" id="KW-0677">Repeat</keyword>
<dbReference type="PROSITE" id="PS50011">
    <property type="entry name" value="PROTEIN_KINASE_DOM"/>
    <property type="match status" value="1"/>
</dbReference>
<comment type="caution">
    <text evidence="4">The sequence shown here is derived from an EMBL/GenBank/DDBJ whole genome shotgun (WGS) entry which is preliminary data.</text>
</comment>
<dbReference type="InterPro" id="IPR011009">
    <property type="entry name" value="Kinase-like_dom_sf"/>
</dbReference>
<dbReference type="AlphaFoldDB" id="A0AAN6YUE8"/>